<dbReference type="EMBL" id="WNNK01000032">
    <property type="protein sequence ID" value="MUF07828.1"/>
    <property type="molecule type" value="Genomic_DNA"/>
</dbReference>
<keyword evidence="2" id="KW-1185">Reference proteome</keyword>
<accession>A0A6I3WDI0</accession>
<dbReference type="RefSeq" id="WP_155585955.1">
    <property type="nucleotide sequence ID" value="NZ_JBHSTH010000008.1"/>
</dbReference>
<evidence type="ECO:0000313" key="1">
    <source>
        <dbReference type="EMBL" id="MUF07828.1"/>
    </source>
</evidence>
<protein>
    <submittedName>
        <fullName evidence="1">Uncharacterized protein</fullName>
    </submittedName>
</protein>
<gene>
    <name evidence="1" type="ORF">GNF76_26120</name>
</gene>
<organism evidence="1 2">
    <name type="scientific">Pseudomonas spelaei</name>
    <dbReference type="NCBI Taxonomy" id="1055469"/>
    <lineage>
        <taxon>Bacteria</taxon>
        <taxon>Pseudomonadati</taxon>
        <taxon>Pseudomonadota</taxon>
        <taxon>Gammaproteobacteria</taxon>
        <taxon>Pseudomonadales</taxon>
        <taxon>Pseudomonadaceae</taxon>
        <taxon>Pseudomonas</taxon>
    </lineage>
</organism>
<reference evidence="1 2" key="1">
    <citation type="submission" date="2019-11" db="EMBL/GenBank/DDBJ databases">
        <title>Pseudomonas karstica sp. nov. and Pseudomonas spelaei sp. nov. from karst caves.</title>
        <authorList>
            <person name="Zeman M."/>
        </authorList>
    </citation>
    <scope>NUCLEOTIDE SEQUENCE [LARGE SCALE GENOMIC DNA]</scope>
    <source>
        <strain evidence="1 2">CCM 7893</strain>
    </source>
</reference>
<dbReference type="AlphaFoldDB" id="A0A6I3WDI0"/>
<dbReference type="SUPFAM" id="SSF143469">
    <property type="entry name" value="ImmE5-like"/>
    <property type="match status" value="1"/>
</dbReference>
<sequence length="109" mass="12040">MGVIDMSKVYDKADDFFSLNGNGFMKLSAQATLKVIAMAESRGLAISKVEGFILHRNTGECEARLDAIFDGQINPLPNMERIKNNERAKFSTEEDIASGHEIFIVTIVS</sequence>
<comment type="caution">
    <text evidence="1">The sequence shown here is derived from an EMBL/GenBank/DDBJ whole genome shotgun (WGS) entry which is preliminary data.</text>
</comment>
<proteinExistence type="predicted"/>
<name>A0A6I3WDI0_9PSED</name>
<evidence type="ECO:0000313" key="2">
    <source>
        <dbReference type="Proteomes" id="UP000438196"/>
    </source>
</evidence>
<dbReference type="Proteomes" id="UP000438196">
    <property type="component" value="Unassembled WGS sequence"/>
</dbReference>
<dbReference type="OrthoDB" id="7067632at2"/>
<dbReference type="GO" id="GO:0030153">
    <property type="term" value="P:bacteriocin immunity"/>
    <property type="evidence" value="ECO:0007669"/>
    <property type="project" value="InterPro"/>
</dbReference>
<dbReference type="InterPro" id="IPR037234">
    <property type="entry name" value="ImmE5_sf"/>
</dbReference>
<dbReference type="Gene3D" id="3.30.190.30">
    <property type="match status" value="1"/>
</dbReference>